<feature type="compositionally biased region" description="Basic residues" evidence="1">
    <location>
        <begin position="87"/>
        <end position="101"/>
    </location>
</feature>
<keyword evidence="3" id="KW-1185">Reference proteome</keyword>
<protein>
    <submittedName>
        <fullName evidence="2 4">Uncharacterized protein</fullName>
    </submittedName>
</protein>
<dbReference type="Proteomes" id="UP000276776">
    <property type="component" value="Unassembled WGS sequence"/>
</dbReference>
<feature type="region of interest" description="Disordered" evidence="1">
    <location>
        <begin position="1"/>
        <end position="116"/>
    </location>
</feature>
<feature type="compositionally biased region" description="Polar residues" evidence="1">
    <location>
        <begin position="1"/>
        <end position="14"/>
    </location>
</feature>
<gene>
    <name evidence="2" type="ORF">TCLT_LOCUS9287</name>
</gene>
<name>A0A0N5D876_THECL</name>
<evidence type="ECO:0000313" key="4">
    <source>
        <dbReference type="WBParaSite" id="TCLT_0000929801-mRNA-1"/>
    </source>
</evidence>
<reference evidence="2 3" key="2">
    <citation type="submission" date="2018-11" db="EMBL/GenBank/DDBJ databases">
        <authorList>
            <consortium name="Pathogen Informatics"/>
        </authorList>
    </citation>
    <scope>NUCLEOTIDE SEQUENCE [LARGE SCALE GENOMIC DNA]</scope>
</reference>
<evidence type="ECO:0000256" key="1">
    <source>
        <dbReference type="SAM" id="MobiDB-lite"/>
    </source>
</evidence>
<organism evidence="4">
    <name type="scientific">Thelazia callipaeda</name>
    <name type="common">Oriental eyeworm</name>
    <name type="synonym">Parasitic nematode</name>
    <dbReference type="NCBI Taxonomy" id="103827"/>
    <lineage>
        <taxon>Eukaryota</taxon>
        <taxon>Metazoa</taxon>
        <taxon>Ecdysozoa</taxon>
        <taxon>Nematoda</taxon>
        <taxon>Chromadorea</taxon>
        <taxon>Rhabditida</taxon>
        <taxon>Spirurina</taxon>
        <taxon>Spiruromorpha</taxon>
        <taxon>Thelazioidea</taxon>
        <taxon>Thelaziidae</taxon>
        <taxon>Thelazia</taxon>
    </lineage>
</organism>
<dbReference type="AlphaFoldDB" id="A0A0N5D876"/>
<evidence type="ECO:0000313" key="3">
    <source>
        <dbReference type="Proteomes" id="UP000276776"/>
    </source>
</evidence>
<dbReference type="WBParaSite" id="TCLT_0000929801-mRNA-1">
    <property type="protein sequence ID" value="TCLT_0000929801-mRNA-1"/>
    <property type="gene ID" value="TCLT_0000929801"/>
</dbReference>
<dbReference type="EMBL" id="UYYF01004766">
    <property type="protein sequence ID" value="VDN06910.1"/>
    <property type="molecule type" value="Genomic_DNA"/>
</dbReference>
<accession>A0A0N5D876</accession>
<reference evidence="4" key="1">
    <citation type="submission" date="2017-02" db="UniProtKB">
        <authorList>
            <consortium name="WormBaseParasite"/>
        </authorList>
    </citation>
    <scope>IDENTIFICATION</scope>
</reference>
<sequence length="116" mass="13201">MMEMNGENTSTSSCDNDRNDIDSQRRQNGGYGSSTREHSSRPVDRLTTNGWERVSEGPFTSQATSKRRKGTTDHSDNAHAIPFAALLKKRRRNKGRKRRLTRMAQCSGRKARCKTR</sequence>
<feature type="compositionally biased region" description="Basic and acidic residues" evidence="1">
    <location>
        <begin position="15"/>
        <end position="25"/>
    </location>
</feature>
<evidence type="ECO:0000313" key="2">
    <source>
        <dbReference type="EMBL" id="VDN06910.1"/>
    </source>
</evidence>
<feature type="compositionally biased region" description="Basic and acidic residues" evidence="1">
    <location>
        <begin position="35"/>
        <end position="44"/>
    </location>
</feature>
<proteinExistence type="predicted"/>